<sequence length="714" mass="77515">MTHSSSETTANSGSPPPISPFSTFSQNSDATSDESPDLGAFNTIFRALGHLQPPIRSLNPHLHVTVDLPTVTTTTPISSIPPSESVTDGDNGSTVWSHLPIMSYLASHSSHSGNSHSNTSNSHSTIGPHSVEPSRTEDGEETEGELPPRTLTTESRSEVSDSTPASISVSAPTSVSPNPLIRRTYPIPNVISDPDEVYSDPEQPSLGILDGAFTFIAAERARIAAAREVDNRHASTHAHTILLTTGRQQPNYSSTSDSTWRHVVEPRRGRKRRRKKTKATSVPPQIVIIRREGEAEISTEATVMPLNRGADGDGEDEEDEVSSSSENRRANLKHTPSTPPHTRRPQPSSSNANSTSTRLKHSRSTPVLRFPTTIPPDPQILRLRCLAHKLRLKFPEDYDRITALLTQDFSGSGGDSDFSDPRGPVPGGRDTLIHVFVDHSNILIGLLTYLKRHHNHRSSNPSFRASKQKRMSHAALALLLERGRPITRRCLVTSSPLYQPMESAEQLGYEVKVFARVPDQGNGQDRLGKGSTGRRIGGDGAASMNNSWRSGHGHARNVSGGGNGTTSTDSDIPLTTRPGNSHSNSAPAMRVRYREQGVDELLQLKLHQAIAAVDVPPPNATIVLATGDGNVGQFSDEGFLGPVRTALRKGWRVELYAWEEGLSRAWKREFGGNEGATNWGPGGSGNGEGGYGDRFRIIRMEDFGEDLVEVEGEY</sequence>
<name>A0ACB7ZYW3_9AGAM</name>
<proteinExistence type="predicted"/>
<organism evidence="1 2">
    <name type="scientific">Hygrophoropsis aurantiaca</name>
    <dbReference type="NCBI Taxonomy" id="72124"/>
    <lineage>
        <taxon>Eukaryota</taxon>
        <taxon>Fungi</taxon>
        <taxon>Dikarya</taxon>
        <taxon>Basidiomycota</taxon>
        <taxon>Agaricomycotina</taxon>
        <taxon>Agaricomycetes</taxon>
        <taxon>Agaricomycetidae</taxon>
        <taxon>Boletales</taxon>
        <taxon>Coniophorineae</taxon>
        <taxon>Hygrophoropsidaceae</taxon>
        <taxon>Hygrophoropsis</taxon>
    </lineage>
</organism>
<comment type="caution">
    <text evidence="1">The sequence shown here is derived from an EMBL/GenBank/DDBJ whole genome shotgun (WGS) entry which is preliminary data.</text>
</comment>
<dbReference type="EMBL" id="MU268040">
    <property type="protein sequence ID" value="KAH7906296.1"/>
    <property type="molecule type" value="Genomic_DNA"/>
</dbReference>
<keyword evidence="2" id="KW-1185">Reference proteome</keyword>
<gene>
    <name evidence="1" type="ORF">BJ138DRAFT_650720</name>
</gene>
<evidence type="ECO:0000313" key="2">
    <source>
        <dbReference type="Proteomes" id="UP000790377"/>
    </source>
</evidence>
<evidence type="ECO:0000313" key="1">
    <source>
        <dbReference type="EMBL" id="KAH7906296.1"/>
    </source>
</evidence>
<protein>
    <submittedName>
        <fullName evidence="1">Uncharacterized protein</fullName>
    </submittedName>
</protein>
<reference evidence="1" key="1">
    <citation type="journal article" date="2021" name="New Phytol.">
        <title>Evolutionary innovations through gain and loss of genes in the ectomycorrhizal Boletales.</title>
        <authorList>
            <person name="Wu G."/>
            <person name="Miyauchi S."/>
            <person name="Morin E."/>
            <person name="Kuo A."/>
            <person name="Drula E."/>
            <person name="Varga T."/>
            <person name="Kohler A."/>
            <person name="Feng B."/>
            <person name="Cao Y."/>
            <person name="Lipzen A."/>
            <person name="Daum C."/>
            <person name="Hundley H."/>
            <person name="Pangilinan J."/>
            <person name="Johnson J."/>
            <person name="Barry K."/>
            <person name="LaButti K."/>
            <person name="Ng V."/>
            <person name="Ahrendt S."/>
            <person name="Min B."/>
            <person name="Choi I.G."/>
            <person name="Park H."/>
            <person name="Plett J.M."/>
            <person name="Magnuson J."/>
            <person name="Spatafora J.W."/>
            <person name="Nagy L.G."/>
            <person name="Henrissat B."/>
            <person name="Grigoriev I.V."/>
            <person name="Yang Z.L."/>
            <person name="Xu J."/>
            <person name="Martin F.M."/>
        </authorList>
    </citation>
    <scope>NUCLEOTIDE SEQUENCE</scope>
    <source>
        <strain evidence="1">ATCC 28755</strain>
    </source>
</reference>
<accession>A0ACB7ZYW3</accession>
<dbReference type="Proteomes" id="UP000790377">
    <property type="component" value="Unassembled WGS sequence"/>
</dbReference>